<evidence type="ECO:0000256" key="7">
    <source>
        <dbReference type="PROSITE-ProRule" id="PRU00042"/>
    </source>
</evidence>
<keyword evidence="6" id="KW-0539">Nucleus</keyword>
<organism evidence="9 10">
    <name type="scientific">Brachypodius melanocephalos</name>
    <name type="common">black-headed bulbul</name>
    <dbReference type="NCBI Taxonomy" id="3235156"/>
    <lineage>
        <taxon>Eukaryota</taxon>
        <taxon>Metazoa</taxon>
        <taxon>Chordata</taxon>
        <taxon>Craniata</taxon>
        <taxon>Vertebrata</taxon>
        <taxon>Euteleostomi</taxon>
        <taxon>Archelosauria</taxon>
        <taxon>Archosauria</taxon>
        <taxon>Dinosauria</taxon>
        <taxon>Saurischia</taxon>
        <taxon>Theropoda</taxon>
        <taxon>Coelurosauria</taxon>
        <taxon>Aves</taxon>
        <taxon>Neognathae</taxon>
        <taxon>Neoaves</taxon>
        <taxon>Telluraves</taxon>
        <taxon>Australaves</taxon>
        <taxon>Passeriformes</taxon>
        <taxon>Sylvioidea</taxon>
        <taxon>Pycnonotidae</taxon>
        <taxon>Brachypodius</taxon>
    </lineage>
</organism>
<dbReference type="GO" id="GO:0000981">
    <property type="term" value="F:DNA-binding transcription factor activity, RNA polymerase II-specific"/>
    <property type="evidence" value="ECO:0007669"/>
    <property type="project" value="TreeGrafter"/>
</dbReference>
<keyword evidence="3" id="KW-0677">Repeat</keyword>
<feature type="non-terminal residue" evidence="9">
    <location>
        <position position="65"/>
    </location>
</feature>
<dbReference type="GO" id="GO:0008270">
    <property type="term" value="F:zinc ion binding"/>
    <property type="evidence" value="ECO:0007669"/>
    <property type="project" value="UniProtKB-KW"/>
</dbReference>
<evidence type="ECO:0000313" key="9">
    <source>
        <dbReference type="EMBL" id="NWZ33204.1"/>
    </source>
</evidence>
<dbReference type="Gene3D" id="3.30.160.60">
    <property type="entry name" value="Classic Zinc Finger"/>
    <property type="match status" value="2"/>
</dbReference>
<feature type="domain" description="C2H2-type" evidence="8">
    <location>
        <begin position="22"/>
        <end position="49"/>
    </location>
</feature>
<sequence length="65" mass="7353">KSCGQRCRLLQHQRAHAGLRAYACGQRGKRFGQSSDLVAHRRIHTREKPYSCGSSNLVKHSRIHG</sequence>
<comment type="caution">
    <text evidence="9">The sequence shown here is derived from an EMBL/GenBank/DDBJ whole genome shotgun (WGS) entry which is preliminary data.</text>
</comment>
<evidence type="ECO:0000256" key="3">
    <source>
        <dbReference type="ARBA" id="ARBA00022737"/>
    </source>
</evidence>
<reference evidence="9 10" key="1">
    <citation type="submission" date="2019-09" db="EMBL/GenBank/DDBJ databases">
        <title>Bird 10,000 Genomes (B10K) Project - Family phase.</title>
        <authorList>
            <person name="Zhang G."/>
        </authorList>
    </citation>
    <scope>NUCLEOTIDE SEQUENCE [LARGE SCALE GENOMIC DNA]</scope>
    <source>
        <strain evidence="9">OUT-0037</strain>
        <tissue evidence="9">Liver</tissue>
    </source>
</reference>
<dbReference type="PROSITE" id="PS50157">
    <property type="entry name" value="ZINC_FINGER_C2H2_2"/>
    <property type="match status" value="1"/>
</dbReference>
<protein>
    <submittedName>
        <fullName evidence="9">ZN397 protein</fullName>
    </submittedName>
</protein>
<evidence type="ECO:0000256" key="4">
    <source>
        <dbReference type="ARBA" id="ARBA00022771"/>
    </source>
</evidence>
<dbReference type="AlphaFoldDB" id="A0A7K7LQG8"/>
<feature type="non-terminal residue" evidence="9">
    <location>
        <position position="1"/>
    </location>
</feature>
<keyword evidence="2" id="KW-0479">Metal-binding</keyword>
<dbReference type="FunFam" id="3.30.160.60:FF:001498">
    <property type="entry name" value="Zinc finger protein 404"/>
    <property type="match status" value="1"/>
</dbReference>
<dbReference type="GO" id="GO:0000978">
    <property type="term" value="F:RNA polymerase II cis-regulatory region sequence-specific DNA binding"/>
    <property type="evidence" value="ECO:0007669"/>
    <property type="project" value="TreeGrafter"/>
</dbReference>
<evidence type="ECO:0000313" key="10">
    <source>
        <dbReference type="Proteomes" id="UP000540762"/>
    </source>
</evidence>
<dbReference type="Proteomes" id="UP000540762">
    <property type="component" value="Unassembled WGS sequence"/>
</dbReference>
<dbReference type="PANTHER" id="PTHR23226">
    <property type="entry name" value="ZINC FINGER AND SCAN DOMAIN-CONTAINING"/>
    <property type="match status" value="1"/>
</dbReference>
<comment type="subcellular location">
    <subcellularLocation>
        <location evidence="1">Nucleus</location>
    </subcellularLocation>
</comment>
<evidence type="ECO:0000256" key="6">
    <source>
        <dbReference type="ARBA" id="ARBA00023242"/>
    </source>
</evidence>
<proteinExistence type="predicted"/>
<evidence type="ECO:0000256" key="2">
    <source>
        <dbReference type="ARBA" id="ARBA00022723"/>
    </source>
</evidence>
<accession>A0A7K7LQG8</accession>
<evidence type="ECO:0000256" key="5">
    <source>
        <dbReference type="ARBA" id="ARBA00022833"/>
    </source>
</evidence>
<dbReference type="SUPFAM" id="SSF57667">
    <property type="entry name" value="beta-beta-alpha zinc fingers"/>
    <property type="match status" value="1"/>
</dbReference>
<dbReference type="EMBL" id="VZSR01000055">
    <property type="protein sequence ID" value="NWZ33204.1"/>
    <property type="molecule type" value="Genomic_DNA"/>
</dbReference>
<keyword evidence="10" id="KW-1185">Reference proteome</keyword>
<keyword evidence="4 7" id="KW-0863">Zinc-finger</keyword>
<dbReference type="PANTHER" id="PTHR23226:SF371">
    <property type="entry name" value="ZINC FINGER PROTEIN 112-LIKE PROTEIN"/>
    <property type="match status" value="1"/>
</dbReference>
<evidence type="ECO:0000259" key="8">
    <source>
        <dbReference type="PROSITE" id="PS50157"/>
    </source>
</evidence>
<keyword evidence="5" id="KW-0862">Zinc</keyword>
<dbReference type="InterPro" id="IPR013087">
    <property type="entry name" value="Znf_C2H2_type"/>
</dbReference>
<dbReference type="InterPro" id="IPR036236">
    <property type="entry name" value="Znf_C2H2_sf"/>
</dbReference>
<dbReference type="GO" id="GO:0005634">
    <property type="term" value="C:nucleus"/>
    <property type="evidence" value="ECO:0007669"/>
    <property type="project" value="UniProtKB-SubCell"/>
</dbReference>
<gene>
    <name evidence="9" type="primary">Znf397_0</name>
    <name evidence="9" type="ORF">BRAATR_R14403</name>
</gene>
<name>A0A7K7LQG8_9PASS</name>
<evidence type="ECO:0000256" key="1">
    <source>
        <dbReference type="ARBA" id="ARBA00004123"/>
    </source>
</evidence>